<proteinExistence type="predicted"/>
<protein>
    <submittedName>
        <fullName evidence="3">Arylesterase</fullName>
    </submittedName>
</protein>
<keyword evidence="4" id="KW-1185">Reference proteome</keyword>
<dbReference type="GO" id="GO:0004622">
    <property type="term" value="F:phosphatidylcholine lysophospholipase activity"/>
    <property type="evidence" value="ECO:0007669"/>
    <property type="project" value="TreeGrafter"/>
</dbReference>
<dbReference type="Pfam" id="PF13472">
    <property type="entry name" value="Lipase_GDSL_2"/>
    <property type="match status" value="1"/>
</dbReference>
<dbReference type="PANTHER" id="PTHR30383">
    <property type="entry name" value="THIOESTERASE 1/PROTEASE 1/LYSOPHOSPHOLIPASE L1"/>
    <property type="match status" value="1"/>
</dbReference>
<dbReference type="InterPro" id="IPR036514">
    <property type="entry name" value="SGNH_hydro_sf"/>
</dbReference>
<dbReference type="Proteomes" id="UP000436822">
    <property type="component" value="Unassembled WGS sequence"/>
</dbReference>
<feature type="signal peptide" evidence="1">
    <location>
        <begin position="1"/>
        <end position="38"/>
    </location>
</feature>
<dbReference type="Gene3D" id="3.40.50.1110">
    <property type="entry name" value="SGNH hydrolase"/>
    <property type="match status" value="1"/>
</dbReference>
<gene>
    <name evidence="3" type="ORF">KIN_12770</name>
</gene>
<evidence type="ECO:0000313" key="4">
    <source>
        <dbReference type="Proteomes" id="UP000436822"/>
    </source>
</evidence>
<comment type="caution">
    <text evidence="3">The sequence shown here is derived from an EMBL/GenBank/DDBJ whole genome shotgun (WGS) entry which is preliminary data.</text>
</comment>
<organism evidence="3 4">
    <name type="scientific">Litoreibacter roseus</name>
    <dbReference type="NCBI Taxonomy" id="2601869"/>
    <lineage>
        <taxon>Bacteria</taxon>
        <taxon>Pseudomonadati</taxon>
        <taxon>Pseudomonadota</taxon>
        <taxon>Alphaproteobacteria</taxon>
        <taxon>Rhodobacterales</taxon>
        <taxon>Roseobacteraceae</taxon>
        <taxon>Litoreibacter</taxon>
    </lineage>
</organism>
<dbReference type="SUPFAM" id="SSF52266">
    <property type="entry name" value="SGNH hydrolase"/>
    <property type="match status" value="1"/>
</dbReference>
<name>A0A6N6JCY9_9RHOB</name>
<reference evidence="3 4" key="1">
    <citation type="submission" date="2019-12" db="EMBL/GenBank/DDBJ databases">
        <title>Litoreibacter badius sp. nov., a novel bacteriochlorophyll a-containing bacterium in the genus Litoreibacter.</title>
        <authorList>
            <person name="Kanamuro M."/>
            <person name="Takabe Y."/>
            <person name="Mori K."/>
            <person name="Takaichi S."/>
            <person name="Hanada S."/>
        </authorList>
    </citation>
    <scope>NUCLEOTIDE SEQUENCE [LARGE SCALE GENOMIC DNA]</scope>
    <source>
        <strain evidence="3 4">K6</strain>
    </source>
</reference>
<dbReference type="InterPro" id="IPR013830">
    <property type="entry name" value="SGNH_hydro"/>
</dbReference>
<sequence length="230" mass="24532">MGAVIIGLLRRTVRFRNRLTLASCNLAAVFFLSTPSIAQEITIAALGDSLTQGYGLKAEDGFVPQLDAWLNAQGRDVDLLNAGVSGDTTAGGKSRIDWTLTEDVDALIVALGGNDLLRGIDPDVSRDNLTAILEAAESKGVPVLLAGIEAPGNYGPEYKAAFDGIFVELAARYNAVFYENFLAGLTINEDRVTAVRKYMQADGIHPNPDGVSQIVADIGPKVLELLDRVE</sequence>
<accession>A0A6N6JCY9</accession>
<keyword evidence="1" id="KW-0732">Signal</keyword>
<evidence type="ECO:0000259" key="2">
    <source>
        <dbReference type="Pfam" id="PF13472"/>
    </source>
</evidence>
<dbReference type="CDD" id="cd01822">
    <property type="entry name" value="Lysophospholipase_L1_like"/>
    <property type="match status" value="1"/>
</dbReference>
<dbReference type="InterPro" id="IPR051532">
    <property type="entry name" value="Ester_Hydrolysis_Enzymes"/>
</dbReference>
<dbReference type="OrthoDB" id="9786188at2"/>
<feature type="chain" id="PRO_5026738277" evidence="1">
    <location>
        <begin position="39"/>
        <end position="230"/>
    </location>
</feature>
<evidence type="ECO:0000313" key="3">
    <source>
        <dbReference type="EMBL" id="GFE64203.1"/>
    </source>
</evidence>
<feature type="domain" description="SGNH hydrolase-type esterase" evidence="2">
    <location>
        <begin position="45"/>
        <end position="210"/>
    </location>
</feature>
<evidence type="ECO:0000256" key="1">
    <source>
        <dbReference type="SAM" id="SignalP"/>
    </source>
</evidence>
<dbReference type="AlphaFoldDB" id="A0A6N6JCY9"/>
<dbReference type="EMBL" id="BLJE01000001">
    <property type="protein sequence ID" value="GFE64203.1"/>
    <property type="molecule type" value="Genomic_DNA"/>
</dbReference>
<dbReference type="PANTHER" id="PTHR30383:SF24">
    <property type="entry name" value="THIOESTERASE 1_PROTEASE 1_LYSOPHOSPHOLIPASE L1"/>
    <property type="match status" value="1"/>
</dbReference>